<evidence type="ECO:0000256" key="6">
    <source>
        <dbReference type="SAM" id="Phobius"/>
    </source>
</evidence>
<gene>
    <name evidence="9" type="ORF">DW687_03060</name>
</gene>
<dbReference type="InterPro" id="IPR036633">
    <property type="entry name" value="Prn/Lys/Arg_de-COase_C_sf"/>
</dbReference>
<keyword evidence="4" id="KW-0663">Pyridoxal phosphate</keyword>
<organism evidence="9 10">
    <name type="scientific">Anaerofustis stercorihominis</name>
    <dbReference type="NCBI Taxonomy" id="214853"/>
    <lineage>
        <taxon>Bacteria</taxon>
        <taxon>Bacillati</taxon>
        <taxon>Bacillota</taxon>
        <taxon>Clostridia</taxon>
        <taxon>Eubacteriales</taxon>
        <taxon>Eubacteriaceae</taxon>
        <taxon>Anaerofustis</taxon>
    </lineage>
</organism>
<dbReference type="EMBL" id="QUSM01000002">
    <property type="protein sequence ID" value="RGD75321.1"/>
    <property type="molecule type" value="Genomic_DNA"/>
</dbReference>
<feature type="transmembrane region" description="Helical" evidence="6">
    <location>
        <begin position="72"/>
        <end position="90"/>
    </location>
</feature>
<accession>A0A3E3E185</accession>
<evidence type="ECO:0000313" key="9">
    <source>
        <dbReference type="EMBL" id="RGD75321.1"/>
    </source>
</evidence>
<dbReference type="RefSeq" id="WP_117531526.1">
    <property type="nucleotide sequence ID" value="NZ_QUSM01000002.1"/>
</dbReference>
<dbReference type="Pfam" id="PF01276">
    <property type="entry name" value="OKR_DC_1"/>
    <property type="match status" value="1"/>
</dbReference>
<dbReference type="Pfam" id="PF03711">
    <property type="entry name" value="OKR_DC_1_C"/>
    <property type="match status" value="1"/>
</dbReference>
<evidence type="ECO:0000256" key="1">
    <source>
        <dbReference type="ARBA" id="ARBA00001933"/>
    </source>
</evidence>
<proteinExistence type="inferred from homology"/>
<dbReference type="AlphaFoldDB" id="A0A3E3E185"/>
<sequence length="458" mass="52747">MKNQLNENIKNYINKNPTRLHMPGHKGRVEKEYFYKSDVTELSFNDNLLSPNDVILRLSEYIKDTFKSKKSFILVGGSTSGIISSILYSLNENDKILFPRNSHISSYYGLFFSGGRPIYIYPKDNILGITEEEYINAVKENPDIKAVIITYPSYFGYSMDIEKVCDEIKKINKEIIIIVDEAHGTHFSFCDEYPNTSLRANSDIVITSMHKTLTALTQTSLLHVNSDFIDINKLKLYINMTTSTSPSYLFLTSVEEAVHLAEDRGDEILKDIKKWYIKTKDYVESNTKFSFEEFLGKIHDYTKICIDTSNSDLDGYTLSEILEKRYNIFTECSTDKYTLCYLGLKTDENDLENLKKALTFIDKEKFKIKKRNDIVFENNKPIIKYSMRNALKMNRESVKLDEAVNKVSIDYIVPYPPGFPILAPGEVIDNDIISYLKSIMDKQTVLGLNNGYIDVIKE</sequence>
<dbReference type="PANTHER" id="PTHR43277">
    <property type="entry name" value="ARGININE DECARBOXYLASE"/>
    <property type="match status" value="1"/>
</dbReference>
<feature type="domain" description="Orn/Lys/Arg decarboxylase C-terminal" evidence="8">
    <location>
        <begin position="386"/>
        <end position="441"/>
    </location>
</feature>
<evidence type="ECO:0000256" key="4">
    <source>
        <dbReference type="ARBA" id="ARBA00022898"/>
    </source>
</evidence>
<evidence type="ECO:0008006" key="11">
    <source>
        <dbReference type="Google" id="ProtNLM"/>
    </source>
</evidence>
<dbReference type="SUPFAM" id="SSF53383">
    <property type="entry name" value="PLP-dependent transferases"/>
    <property type="match status" value="1"/>
</dbReference>
<keyword evidence="6" id="KW-0812">Transmembrane</keyword>
<dbReference type="Gene3D" id="3.90.100.10">
    <property type="entry name" value="Orn/Lys/Arg decarboxylase, C-terminal domain"/>
    <property type="match status" value="1"/>
</dbReference>
<evidence type="ECO:0000256" key="5">
    <source>
        <dbReference type="ARBA" id="ARBA00023239"/>
    </source>
</evidence>
<dbReference type="Proteomes" id="UP000261212">
    <property type="component" value="Unassembled WGS sequence"/>
</dbReference>
<comment type="cofactor">
    <cofactor evidence="1">
        <name>pyridoxal 5'-phosphate</name>
        <dbReference type="ChEBI" id="CHEBI:597326"/>
    </cofactor>
</comment>
<evidence type="ECO:0000313" key="10">
    <source>
        <dbReference type="Proteomes" id="UP000261212"/>
    </source>
</evidence>
<dbReference type="GO" id="GO:0016831">
    <property type="term" value="F:carboxy-lyase activity"/>
    <property type="evidence" value="ECO:0007669"/>
    <property type="project" value="UniProtKB-KW"/>
</dbReference>
<dbReference type="InterPro" id="IPR008286">
    <property type="entry name" value="Prn/Lys/Arg_de-COase_C"/>
</dbReference>
<reference evidence="9 10" key="1">
    <citation type="submission" date="2018-08" db="EMBL/GenBank/DDBJ databases">
        <title>A genome reference for cultivated species of the human gut microbiota.</title>
        <authorList>
            <person name="Zou Y."/>
            <person name="Xue W."/>
            <person name="Luo G."/>
        </authorList>
    </citation>
    <scope>NUCLEOTIDE SEQUENCE [LARGE SCALE GENOMIC DNA]</scope>
    <source>
        <strain evidence="9 10">AM25-6</strain>
    </source>
</reference>
<dbReference type="Gene3D" id="3.40.640.10">
    <property type="entry name" value="Type I PLP-dependent aspartate aminotransferase-like (Major domain)"/>
    <property type="match status" value="1"/>
</dbReference>
<protein>
    <recommendedName>
        <fullName evidence="11">Aminotransferase class I/II-fold pyridoxal phosphate-dependent enzyme</fullName>
    </recommendedName>
</protein>
<dbReference type="SUPFAM" id="SSF55904">
    <property type="entry name" value="Ornithine decarboxylase C-terminal domain"/>
    <property type="match status" value="1"/>
</dbReference>
<keyword evidence="6" id="KW-1133">Transmembrane helix</keyword>
<dbReference type="InterPro" id="IPR052357">
    <property type="entry name" value="Orn_Lys_Arg_decarboxylase-I"/>
</dbReference>
<evidence type="ECO:0000256" key="2">
    <source>
        <dbReference type="ARBA" id="ARBA00010671"/>
    </source>
</evidence>
<dbReference type="InterPro" id="IPR000310">
    <property type="entry name" value="Orn/Lys/Arg_deCO2ase_major_dom"/>
</dbReference>
<comment type="caution">
    <text evidence="9">The sequence shown here is derived from an EMBL/GenBank/DDBJ whole genome shotgun (WGS) entry which is preliminary data.</text>
</comment>
<evidence type="ECO:0000256" key="3">
    <source>
        <dbReference type="ARBA" id="ARBA00022793"/>
    </source>
</evidence>
<keyword evidence="5" id="KW-0456">Lyase</keyword>
<evidence type="ECO:0000259" key="8">
    <source>
        <dbReference type="Pfam" id="PF03711"/>
    </source>
</evidence>
<name>A0A3E3E185_9FIRM</name>
<comment type="similarity">
    <text evidence="2">Belongs to the Orn/Lys/Arg decarboxylase class-I family.</text>
</comment>
<keyword evidence="6" id="KW-0472">Membrane</keyword>
<feature type="domain" description="Orn/Lys/Arg decarboxylases family 1 pyridoxal-P attachment site" evidence="7">
    <location>
        <begin position="7"/>
        <end position="289"/>
    </location>
</feature>
<dbReference type="PANTHER" id="PTHR43277:SF4">
    <property type="entry name" value="ARGININE DECARBOXYLASE"/>
    <property type="match status" value="1"/>
</dbReference>
<keyword evidence="3" id="KW-0210">Decarboxylase</keyword>
<evidence type="ECO:0000259" key="7">
    <source>
        <dbReference type="Pfam" id="PF01276"/>
    </source>
</evidence>
<dbReference type="InterPro" id="IPR015421">
    <property type="entry name" value="PyrdxlP-dep_Trfase_major"/>
</dbReference>
<dbReference type="InterPro" id="IPR015424">
    <property type="entry name" value="PyrdxlP-dep_Trfase"/>
</dbReference>